<dbReference type="InterPro" id="IPR032675">
    <property type="entry name" value="LRR_dom_sf"/>
</dbReference>
<evidence type="ECO:0000256" key="2">
    <source>
        <dbReference type="ARBA" id="ARBA00022737"/>
    </source>
</evidence>
<evidence type="ECO:0000256" key="1">
    <source>
        <dbReference type="ARBA" id="ARBA00022614"/>
    </source>
</evidence>
<keyword evidence="2" id="KW-0677">Repeat</keyword>
<dbReference type="InterPro" id="IPR050216">
    <property type="entry name" value="LRR_domain-containing"/>
</dbReference>
<accession>A0A9P4QZI2</accession>
<evidence type="ECO:0000313" key="4">
    <source>
        <dbReference type="Proteomes" id="UP000799444"/>
    </source>
</evidence>
<keyword evidence="4" id="KW-1185">Reference proteome</keyword>
<protein>
    <submittedName>
        <fullName evidence="3">Uncharacterized protein</fullName>
    </submittedName>
</protein>
<keyword evidence="1" id="KW-0433">Leucine-rich repeat</keyword>
<dbReference type="PANTHER" id="PTHR48051">
    <property type="match status" value="1"/>
</dbReference>
<dbReference type="GO" id="GO:0005737">
    <property type="term" value="C:cytoplasm"/>
    <property type="evidence" value="ECO:0007669"/>
    <property type="project" value="TreeGrafter"/>
</dbReference>
<proteinExistence type="predicted"/>
<dbReference type="PANTHER" id="PTHR48051:SF1">
    <property type="entry name" value="RAS SUPPRESSOR PROTEIN 1"/>
    <property type="match status" value="1"/>
</dbReference>
<name>A0A9P4QZI2_9PLEO</name>
<evidence type="ECO:0000313" key="3">
    <source>
        <dbReference type="EMBL" id="KAF2733761.1"/>
    </source>
</evidence>
<feature type="non-terminal residue" evidence="3">
    <location>
        <position position="497"/>
    </location>
</feature>
<comment type="caution">
    <text evidence="3">The sequence shown here is derived from an EMBL/GenBank/DDBJ whole genome shotgun (WGS) entry which is preliminary data.</text>
</comment>
<dbReference type="SUPFAM" id="SSF52058">
    <property type="entry name" value="L domain-like"/>
    <property type="match status" value="1"/>
</dbReference>
<dbReference type="Gene3D" id="3.80.10.10">
    <property type="entry name" value="Ribonuclease Inhibitor"/>
    <property type="match status" value="1"/>
</dbReference>
<organism evidence="3 4">
    <name type="scientific">Polyplosphaeria fusca</name>
    <dbReference type="NCBI Taxonomy" id="682080"/>
    <lineage>
        <taxon>Eukaryota</taxon>
        <taxon>Fungi</taxon>
        <taxon>Dikarya</taxon>
        <taxon>Ascomycota</taxon>
        <taxon>Pezizomycotina</taxon>
        <taxon>Dothideomycetes</taxon>
        <taxon>Pleosporomycetidae</taxon>
        <taxon>Pleosporales</taxon>
        <taxon>Tetraplosphaeriaceae</taxon>
        <taxon>Polyplosphaeria</taxon>
    </lineage>
</organism>
<feature type="non-terminal residue" evidence="3">
    <location>
        <position position="1"/>
    </location>
</feature>
<dbReference type="EMBL" id="ML996157">
    <property type="protein sequence ID" value="KAF2733761.1"/>
    <property type="molecule type" value="Genomic_DNA"/>
</dbReference>
<dbReference type="AlphaFoldDB" id="A0A9P4QZI2"/>
<sequence length="497" mass="56493">TSSEPPIFSSDGPADAADVANYTLGRPKRKFQGSWWEGTEAEDIRPDTKKSRFTRNFDSGVWMMSDDSTPEADLNAANGNLEHSVSAIDTGDESVNVPTYHVTDNSVQPREALKYLIDLKIETGLKAFHLDYMGLRDTDLGHLSKLAQIIKEPLEAPGPSAPGPEYYRSMLPELEIDLTRNELRHLAPELFLLNIKYLRLRHNKIEELPPQIGSFKHLRCLDVALNDLKTLPYDLLQLTQQSIQDKAFKLIITFNPLLDAFVDEWYRRFASLVNHFINLVDSLEYSPENFSILDYTESLFNEGVEGMMIGCVANYCEGQQRRPHHTSELLFFPCTHTVSKRIGCTPVTYYDRAGRAIAGSVLLPTDPLDLQIIVRTRFGNFGQPDYWFRPDTKPEPRSLFNVAMHQYLKTFTAENLEEDLADVDLPREIELNIARAKQNQTRAFSAFRSCHMCGKSYVVARAEWIEFWAIRGISKFVPFKALACSWACVPEDVASKP</sequence>
<dbReference type="Proteomes" id="UP000799444">
    <property type="component" value="Unassembled WGS sequence"/>
</dbReference>
<reference evidence="3" key="1">
    <citation type="journal article" date="2020" name="Stud. Mycol.">
        <title>101 Dothideomycetes genomes: a test case for predicting lifestyles and emergence of pathogens.</title>
        <authorList>
            <person name="Haridas S."/>
            <person name="Albert R."/>
            <person name="Binder M."/>
            <person name="Bloem J."/>
            <person name="Labutti K."/>
            <person name="Salamov A."/>
            <person name="Andreopoulos B."/>
            <person name="Baker S."/>
            <person name="Barry K."/>
            <person name="Bills G."/>
            <person name="Bluhm B."/>
            <person name="Cannon C."/>
            <person name="Castanera R."/>
            <person name="Culley D."/>
            <person name="Daum C."/>
            <person name="Ezra D."/>
            <person name="Gonzalez J."/>
            <person name="Henrissat B."/>
            <person name="Kuo A."/>
            <person name="Liang C."/>
            <person name="Lipzen A."/>
            <person name="Lutzoni F."/>
            <person name="Magnuson J."/>
            <person name="Mondo S."/>
            <person name="Nolan M."/>
            <person name="Ohm R."/>
            <person name="Pangilinan J."/>
            <person name="Park H.-J."/>
            <person name="Ramirez L."/>
            <person name="Alfaro M."/>
            <person name="Sun H."/>
            <person name="Tritt A."/>
            <person name="Yoshinaga Y."/>
            <person name="Zwiers L.-H."/>
            <person name="Turgeon B."/>
            <person name="Goodwin S."/>
            <person name="Spatafora J."/>
            <person name="Crous P."/>
            <person name="Grigoriev I."/>
        </authorList>
    </citation>
    <scope>NUCLEOTIDE SEQUENCE</scope>
    <source>
        <strain evidence="3">CBS 125425</strain>
    </source>
</reference>
<gene>
    <name evidence="3" type="ORF">EJ04DRAFT_406432</name>
</gene>
<dbReference type="OrthoDB" id="1517790at2759"/>